<dbReference type="GO" id="GO:0005524">
    <property type="term" value="F:ATP binding"/>
    <property type="evidence" value="ECO:0007669"/>
    <property type="project" value="InterPro"/>
</dbReference>
<organism evidence="2 3">
    <name type="scientific">Tritrichomonas foetus</name>
    <dbReference type="NCBI Taxonomy" id="1144522"/>
    <lineage>
        <taxon>Eukaryota</taxon>
        <taxon>Metamonada</taxon>
        <taxon>Parabasalia</taxon>
        <taxon>Tritrichomonadida</taxon>
        <taxon>Tritrichomonadidae</taxon>
        <taxon>Tritrichomonas</taxon>
    </lineage>
</organism>
<dbReference type="SUPFAM" id="SSF56112">
    <property type="entry name" value="Protein kinase-like (PK-like)"/>
    <property type="match status" value="1"/>
</dbReference>
<dbReference type="PIRSF" id="PIRSF000654">
    <property type="entry name" value="Integrin-linked_kinase"/>
    <property type="match status" value="1"/>
</dbReference>
<dbReference type="PROSITE" id="PS00108">
    <property type="entry name" value="PROTEIN_KINASE_ST"/>
    <property type="match status" value="1"/>
</dbReference>
<reference evidence="2" key="1">
    <citation type="submission" date="2016-10" db="EMBL/GenBank/DDBJ databases">
        <authorList>
            <person name="Benchimol M."/>
            <person name="Almeida L.G."/>
            <person name="Vasconcelos A.T."/>
            <person name="Perreira-Neves A."/>
            <person name="Rosa I.A."/>
            <person name="Tasca T."/>
            <person name="Bogo M.R."/>
            <person name="de Souza W."/>
        </authorList>
    </citation>
    <scope>NUCLEOTIDE SEQUENCE [LARGE SCALE GENOMIC DNA]</scope>
    <source>
        <strain evidence="2">K</strain>
    </source>
</reference>
<dbReference type="GO" id="GO:0005737">
    <property type="term" value="C:cytoplasm"/>
    <property type="evidence" value="ECO:0007669"/>
    <property type="project" value="TreeGrafter"/>
</dbReference>
<name>A0A1J4K6Q2_9EUKA</name>
<dbReference type="InterPro" id="IPR050167">
    <property type="entry name" value="Ser_Thr_protein_kinase"/>
</dbReference>
<accession>A0A1J4K6Q2</accession>
<dbReference type="Pfam" id="PF07714">
    <property type="entry name" value="PK_Tyr_Ser-Thr"/>
    <property type="match status" value="1"/>
</dbReference>
<dbReference type="PRINTS" id="PR00109">
    <property type="entry name" value="TYRKINASE"/>
</dbReference>
<dbReference type="GO" id="GO:0007165">
    <property type="term" value="P:signal transduction"/>
    <property type="evidence" value="ECO:0007669"/>
    <property type="project" value="TreeGrafter"/>
</dbReference>
<dbReference type="Gene3D" id="1.10.510.10">
    <property type="entry name" value="Transferase(Phosphotransferase) domain 1"/>
    <property type="match status" value="1"/>
</dbReference>
<dbReference type="PANTHER" id="PTHR23257">
    <property type="entry name" value="SERINE-THREONINE PROTEIN KINASE"/>
    <property type="match status" value="1"/>
</dbReference>
<dbReference type="AlphaFoldDB" id="A0A1J4K6Q2"/>
<dbReference type="InterPro" id="IPR008271">
    <property type="entry name" value="Ser/Thr_kinase_AS"/>
</dbReference>
<dbReference type="PANTHER" id="PTHR23257:SF958">
    <property type="entry name" value="SERINE_THREONINE-PROTEIN KINASE WNK4"/>
    <property type="match status" value="1"/>
</dbReference>
<dbReference type="SMART" id="SM00220">
    <property type="entry name" value="S_TKc"/>
    <property type="match status" value="1"/>
</dbReference>
<protein>
    <recommendedName>
        <fullName evidence="1">Protein kinase domain-containing protein</fullName>
    </recommendedName>
</protein>
<dbReference type="InterPro" id="IPR011009">
    <property type="entry name" value="Kinase-like_dom_sf"/>
</dbReference>
<dbReference type="GO" id="GO:0004672">
    <property type="term" value="F:protein kinase activity"/>
    <property type="evidence" value="ECO:0007669"/>
    <property type="project" value="InterPro"/>
</dbReference>
<dbReference type="CDD" id="cd13999">
    <property type="entry name" value="STKc_MAP3K-like"/>
    <property type="match status" value="1"/>
</dbReference>
<gene>
    <name evidence="2" type="ORF">TRFO_26887</name>
</gene>
<dbReference type="Proteomes" id="UP000179807">
    <property type="component" value="Unassembled WGS sequence"/>
</dbReference>
<evidence type="ECO:0000259" key="1">
    <source>
        <dbReference type="PROSITE" id="PS50011"/>
    </source>
</evidence>
<dbReference type="InterPro" id="IPR001245">
    <property type="entry name" value="Ser-Thr/Tyr_kinase_cat_dom"/>
</dbReference>
<dbReference type="EMBL" id="MLAK01000759">
    <property type="protein sequence ID" value="OHT05404.1"/>
    <property type="molecule type" value="Genomic_DNA"/>
</dbReference>
<feature type="domain" description="Protein kinase" evidence="1">
    <location>
        <begin position="17"/>
        <end position="299"/>
    </location>
</feature>
<dbReference type="VEuPathDB" id="TrichDB:TRFO_26887"/>
<dbReference type="RefSeq" id="XP_068358540.1">
    <property type="nucleotide sequence ID" value="XM_068505220.1"/>
</dbReference>
<evidence type="ECO:0000313" key="2">
    <source>
        <dbReference type="EMBL" id="OHT05404.1"/>
    </source>
</evidence>
<evidence type="ECO:0000313" key="3">
    <source>
        <dbReference type="Proteomes" id="UP000179807"/>
    </source>
</evidence>
<dbReference type="PROSITE" id="PS50011">
    <property type="entry name" value="PROTEIN_KINASE_DOM"/>
    <property type="match status" value="1"/>
</dbReference>
<proteinExistence type="predicted"/>
<keyword evidence="3" id="KW-1185">Reference proteome</keyword>
<sequence>MAITLMYRYLLDIEHDFEGKTEIASGSFGIVYRAKKKSKGRHPAIDCAIKILKNDSLSLENMEVFKKEVSLLFRLKHPAVLGLVGFSIPVMKRGSLAIITEYMPNGSLYKVLALEDKGCAPPGWEEMQKMINIFGIAAGMCYVHQQHIFHRDLKTENIILDEEFHPRICDFGISKLVEEKNNEIITMTMNVGTPIYMAPEVFDTGQSHAHYTEKVDVFSYAYVLYEMFVLSKPWQEKKNINVFNLTKFLINGERPTLDNRGIPEPYQELITHCWDQNPEARPSFKEIVIGLRDNAQIYFENVYDDQTFLDYIEEVTEGLNLD</sequence>
<dbReference type="GeneID" id="94839924"/>
<dbReference type="InterPro" id="IPR000719">
    <property type="entry name" value="Prot_kinase_dom"/>
</dbReference>
<comment type="caution">
    <text evidence="2">The sequence shown here is derived from an EMBL/GenBank/DDBJ whole genome shotgun (WGS) entry which is preliminary data.</text>
</comment>
<dbReference type="OrthoDB" id="339325at2759"/>